<name>A0A0J1B9M7_RHOIS</name>
<keyword evidence="2" id="KW-1185">Reference proteome</keyword>
<dbReference type="Proteomes" id="UP000036367">
    <property type="component" value="Unassembled WGS sequence"/>
</dbReference>
<dbReference type="STRING" id="595434.RISK_004560"/>
<organism evidence="1 2">
    <name type="scientific">Rhodopirellula islandica</name>
    <dbReference type="NCBI Taxonomy" id="595434"/>
    <lineage>
        <taxon>Bacteria</taxon>
        <taxon>Pseudomonadati</taxon>
        <taxon>Planctomycetota</taxon>
        <taxon>Planctomycetia</taxon>
        <taxon>Pirellulales</taxon>
        <taxon>Pirellulaceae</taxon>
        <taxon>Rhodopirellula</taxon>
    </lineage>
</organism>
<evidence type="ECO:0000313" key="1">
    <source>
        <dbReference type="EMBL" id="KLU03248.1"/>
    </source>
</evidence>
<comment type="caution">
    <text evidence="1">The sequence shown here is derived from an EMBL/GenBank/DDBJ whole genome shotgun (WGS) entry which is preliminary data.</text>
</comment>
<gene>
    <name evidence="1" type="ORF">RISK_004560</name>
</gene>
<accession>A0A0J1B9M7</accession>
<reference evidence="1" key="1">
    <citation type="submission" date="2015-05" db="EMBL/GenBank/DDBJ databases">
        <title>Permanent draft genome of Rhodopirellula islandicus K833.</title>
        <authorList>
            <person name="Kizina J."/>
            <person name="Richter M."/>
            <person name="Glockner F.O."/>
            <person name="Harder J."/>
        </authorList>
    </citation>
    <scope>NUCLEOTIDE SEQUENCE [LARGE SCALE GENOMIC DNA]</scope>
    <source>
        <strain evidence="1">K833</strain>
    </source>
</reference>
<proteinExistence type="predicted"/>
<sequence length="156" mass="17373">MPATFEGFGLKLLYPDNWTLVERAEDEGDQGATFDLPGGGFVSLETLPITREDEVVLGEIDQMLRGQYEDLERDNITLPGASEGERAVDLRFYYLDLVVISRVVLLDAPAPTREQMPIAGRILAQFQAELADFEAAEPVFNAILQQIRMAELPEEA</sequence>
<protein>
    <submittedName>
        <fullName evidence="1">Uncharacterized protein</fullName>
    </submittedName>
</protein>
<dbReference type="OrthoDB" id="213056at2"/>
<dbReference type="EMBL" id="LECT01000038">
    <property type="protein sequence ID" value="KLU03248.1"/>
    <property type="molecule type" value="Genomic_DNA"/>
</dbReference>
<evidence type="ECO:0000313" key="2">
    <source>
        <dbReference type="Proteomes" id="UP000036367"/>
    </source>
</evidence>
<dbReference type="PATRIC" id="fig|595434.4.peg.4334"/>
<dbReference type="RefSeq" id="WP_047815794.1">
    <property type="nucleotide sequence ID" value="NZ_LECT01000038.1"/>
</dbReference>
<dbReference type="AlphaFoldDB" id="A0A0J1B9M7"/>